<dbReference type="SUPFAM" id="SSF48371">
    <property type="entry name" value="ARM repeat"/>
    <property type="match status" value="1"/>
</dbReference>
<dbReference type="Pfam" id="PF02145">
    <property type="entry name" value="Rap_GAP"/>
    <property type="match status" value="1"/>
</dbReference>
<dbReference type="InterPro" id="IPR016024">
    <property type="entry name" value="ARM-type_fold"/>
</dbReference>
<dbReference type="GO" id="GO:0032007">
    <property type="term" value="P:negative regulation of TOR signaling"/>
    <property type="evidence" value="ECO:0007669"/>
    <property type="project" value="TreeGrafter"/>
</dbReference>
<dbReference type="InterPro" id="IPR018515">
    <property type="entry name" value="Tuberin-type_domain"/>
</dbReference>
<evidence type="ECO:0000256" key="1">
    <source>
        <dbReference type="ARBA" id="ARBA00022468"/>
    </source>
</evidence>
<dbReference type="Proteomes" id="UP000195602">
    <property type="component" value="Unassembled WGS sequence"/>
</dbReference>
<dbReference type="GO" id="GO:0051056">
    <property type="term" value="P:regulation of small GTPase mediated signal transduction"/>
    <property type="evidence" value="ECO:0007669"/>
    <property type="project" value="InterPro"/>
</dbReference>
<dbReference type="GO" id="GO:0033596">
    <property type="term" value="C:TSC1-TSC2 complex"/>
    <property type="evidence" value="ECO:0007669"/>
    <property type="project" value="TreeGrafter"/>
</dbReference>
<gene>
    <name evidence="3" type="ORF">A9F13_25g00704</name>
</gene>
<feature type="domain" description="Rap-GAP" evidence="2">
    <location>
        <begin position="1191"/>
        <end position="1422"/>
    </location>
</feature>
<dbReference type="FunFam" id="3.40.50.11210:FF:000007">
    <property type="entry name" value="Tuberous sclerosis 2"/>
    <property type="match status" value="1"/>
</dbReference>
<dbReference type="Pfam" id="PF11864">
    <property type="entry name" value="DUF3384"/>
    <property type="match status" value="1"/>
</dbReference>
<dbReference type="GO" id="GO:0005634">
    <property type="term" value="C:nucleus"/>
    <property type="evidence" value="ECO:0007669"/>
    <property type="project" value="InterPro"/>
</dbReference>
<dbReference type="KEGG" id="clus:A9F13_25g00704"/>
<dbReference type="SUPFAM" id="SSF111347">
    <property type="entry name" value="Rap/Ran-GAP"/>
    <property type="match status" value="1"/>
</dbReference>
<comment type="caution">
    <text evidence="3">The sequence shown here is derived from an EMBL/GenBank/DDBJ whole genome shotgun (WGS) entry which is preliminary data.</text>
</comment>
<dbReference type="InterPro" id="IPR027107">
    <property type="entry name" value="Tuberin/Ral-act_asu"/>
</dbReference>
<dbReference type="PANTHER" id="PTHR10063">
    <property type="entry name" value="TUBERIN"/>
    <property type="match status" value="1"/>
</dbReference>
<dbReference type="InterPro" id="IPR024584">
    <property type="entry name" value="Tuberin_N"/>
</dbReference>
<dbReference type="Gene3D" id="3.40.50.11210">
    <property type="entry name" value="Rap/Ran-GAP"/>
    <property type="match status" value="1"/>
</dbReference>
<name>A0AA91PVD3_CLALS</name>
<dbReference type="GO" id="GO:0005096">
    <property type="term" value="F:GTPase activator activity"/>
    <property type="evidence" value="ECO:0007669"/>
    <property type="project" value="UniProtKB-KW"/>
</dbReference>
<sequence length="1498" mass="169203">MSKKGSVHSGFSGVFKSFTKSLKPTSGNVHVVFNASVVGGGKDMPKLLLQLQSGSLTSRASAASEITENIEKYSISSIPEVWYLARDLCDHKAQSSIRRVAVKLMIQCIKHAEVAVSNKLMFFNDISTYCQLRESSVDAEFDLFLNALRNLTDDGKDIHDLYIYDSSKNWRTFIISSFSSLSKAQLNSSDDSASRNLLTLVRYLKNCFKFNSNVIDEEMVSSIIRISLRVSESVQNTDLLSALLDLIKIISMFGFIPQDMYYNVLISLCRLSASAENLNELAWESIKSMYYNSPTAVFNTMCQILQNPEFQQFESWDTLSSNIHDPSPKSSVALQKSLLGALDMLERILLEAGTRSFATDYTSDLTITSLIDCMNQKVGVINTGILRMLDHLLADHEVCDALFPFQSWYSSSRSMFLLLSSFRVQSEQESEYWTSLCSSIFQHFDSGSLLAPKSKIIDLFMRYPDLLPKNIAEYCLHYFEEEKHCTVLDPFSKENCRKVLDSFYYSHGKPRIPSELRIKALSTIVHGYEFSLAMADDFAINKDIILDVLRSSLDEDDPAVLSFVVENFLSVFLKNSSLALLQSLIALFIPLLQSKRRPDRIKSIVSLGSYGSSSVHPRVSSIKSVSEKQEETVYVSPGYITLLARTFCKHFVIFCVEDALKAKETYEFLLHMLRFCLNSEMYEPVIVLLKCFMRLRATSDRVLYFTEPANMGGLATALKKNKEDESYTNEENNWWVYPEGCDFLPREYFGRYNQNLQAAQPGSTSLHIGQHDVVHLDLSPYFSTVLTILEEFYHWEVYSFVWAHLCSQLANRSFFAGQRDYIMRLHKVVCDQLTLRVPKSLVFPLKNSEFTKHDLQVVCIRTMSSLIGYHTDFRKSEEDQIVSSLLFSLDSWQQTAIPCFHLLNVCCYEIPLSLKKFLTAILTRLQNGVTSAFASSPALEFLMSLIHVPSMTSSFTSGDFKRVFAIAFKYIQYALDVKSRGANSLDGEQPSILQSHGVDAEVDKKASTQTTEITPILNEYLLVVSQLVVCLLFLKIKLYDRRHFSGFIIKNIIISSGCKNIGDLDERSIAFLDFISRFTFSDIPLEIVTNNKRTNSTSLVSNKWIVGHSIITIETESSSGNCTITLRRPTGISVFDMKLDKSMLPATLRQEEKKPIVTNGYFLLQMFKPLDPSNTSKPIALLEDAATERAINTLDRLAVVSQHKVGIMYIGPGQKSEEEILGNAVGSAAFNMFLDGIGHLVRLKDCRSVYIGGLDSENGTDGDYAYFWSDHVAQLVFHTTTLMPTSASDKYFSSKKRHIGNNHVNIFFDESGVPFNFNVIKSQFTFMNIVISPHTVAQNGDSECDFYIVKTYRRSGVPGIFSTTHFKLISREQLPHFVRNTVLLADRLAQVWHYSVRGDYTTNWALRVRHIDVLTQKALDSHRALKDEQLRSGDQSGATENGTATGENAYVDMTQSFLEQLQPTSVASVSSSQIASKFEYVSDNDNEAYSLLEFNSYV</sequence>
<evidence type="ECO:0000313" key="4">
    <source>
        <dbReference type="Proteomes" id="UP000195602"/>
    </source>
</evidence>
<evidence type="ECO:0000313" key="3">
    <source>
        <dbReference type="EMBL" id="OVF04892.1"/>
    </source>
</evidence>
<protein>
    <submittedName>
        <fullName evidence="3">Tuberous sclerosis protein-like</fullName>
    </submittedName>
</protein>
<accession>A0AA91PVD3</accession>
<dbReference type="EMBL" id="LYUB02000025">
    <property type="protein sequence ID" value="OVF04892.1"/>
    <property type="molecule type" value="Genomic_DNA"/>
</dbReference>
<organism evidence="3 4">
    <name type="scientific">Clavispora lusitaniae</name>
    <name type="common">Candida lusitaniae</name>
    <dbReference type="NCBI Taxonomy" id="36911"/>
    <lineage>
        <taxon>Eukaryota</taxon>
        <taxon>Fungi</taxon>
        <taxon>Dikarya</taxon>
        <taxon>Ascomycota</taxon>
        <taxon>Saccharomycotina</taxon>
        <taxon>Pichiomycetes</taxon>
        <taxon>Metschnikowiaceae</taxon>
        <taxon>Clavispora</taxon>
    </lineage>
</organism>
<dbReference type="PROSITE" id="PS50085">
    <property type="entry name" value="RAPGAP"/>
    <property type="match status" value="1"/>
</dbReference>
<evidence type="ECO:0000259" key="2">
    <source>
        <dbReference type="PROSITE" id="PS50085"/>
    </source>
</evidence>
<dbReference type="PANTHER" id="PTHR10063:SF0">
    <property type="entry name" value="TUBERIN"/>
    <property type="match status" value="1"/>
</dbReference>
<reference evidence="3 4" key="1">
    <citation type="submission" date="2017-04" db="EMBL/GenBank/DDBJ databases">
        <title>Draft genome of the yeast Clavispora lusitaniae type strain CBS 6936.</title>
        <authorList>
            <person name="Durrens P."/>
            <person name="Klopp C."/>
            <person name="Biteau N."/>
            <person name="Fitton-Ouhabi V."/>
            <person name="Dementhon K."/>
            <person name="Accoceberry I."/>
            <person name="Sherman D.J."/>
            <person name="Noel T."/>
        </authorList>
    </citation>
    <scope>NUCLEOTIDE SEQUENCE [LARGE SCALE GENOMIC DNA]</scope>
    <source>
        <strain evidence="3 4">CBS 6936</strain>
    </source>
</reference>
<proteinExistence type="predicted"/>
<dbReference type="InterPro" id="IPR035974">
    <property type="entry name" value="Rap/Ran-GAP_sf"/>
</dbReference>
<keyword evidence="1" id="KW-0343">GTPase activation</keyword>
<dbReference type="InterPro" id="IPR000331">
    <property type="entry name" value="Rap/Ran_GAP_dom"/>
</dbReference>
<dbReference type="Pfam" id="PF03542">
    <property type="entry name" value="Tuberin"/>
    <property type="match status" value="1"/>
</dbReference>